<dbReference type="InterPro" id="IPR041823">
    <property type="entry name" value="YHR202W_N"/>
</dbReference>
<dbReference type="GO" id="GO:0009166">
    <property type="term" value="P:nucleotide catabolic process"/>
    <property type="evidence" value="ECO:0007669"/>
    <property type="project" value="InterPro"/>
</dbReference>
<dbReference type="InterPro" id="IPR053828">
    <property type="entry name" value="Nucleosidase_C"/>
</dbReference>
<evidence type="ECO:0000259" key="3">
    <source>
        <dbReference type="Pfam" id="PF21953"/>
    </source>
</evidence>
<dbReference type="InterPro" id="IPR006179">
    <property type="entry name" value="5_nucleotidase/apyrase"/>
</dbReference>
<dbReference type="Proteomes" id="UP000629468">
    <property type="component" value="Unassembled WGS sequence"/>
</dbReference>
<dbReference type="SUPFAM" id="SSF55816">
    <property type="entry name" value="5'-nucleotidase (syn. UDP-sugar hydrolase), C-terminal domain"/>
    <property type="match status" value="1"/>
</dbReference>
<sequence>MRLSTLTLLGLILPILRIYACNDHAHARRGGDGHGHGHEHGHGHGHEHEPSVPKGLSPPTRPLEWGDINILHTTDSHGWLLGHQKTSFPEPNYSADLGDFASFVTHMKKIANEKGVDLLLVDSGDLHDGTGITDGFPPGGVDAHDANEFVKMLPYDVMAIGNHELYIYANTLDMHENFVPALNGRYLSSNVNITVTGDDGNPLDIPVGERFAKFKTKHGRKITSLGVLFDFTDNDRNTTVQKVADMVNEQWFKDVIQEEPDLFLLVGHMPVSRDNWPLVFDAIRAVHPTTPILILGGHTHIRDCVQLDNRSMALESGRYMETVGWMSAKLDRKDSTDDIRFSRRYLDTNRVTYEYHTKKNDHEFDTSLGEKITNGLQDLSARFHLDTVFGTAPQDYLYLSAPYPSNNSLFSLFINQVVPVALQVNKTESAPPALFMVNSGLIRFDLYSGPFTRNDQFTIAPFADSFRYLSNIPLSDAMAAFNALNGAGDSERRQETEELVARHYDAIQGYERGEVDLIFNNWLKKMDQEIDVQRRAMKNLTLGYVTQDSCPGVGDDTQHATIPFFLDVPKFIVSEPPTGDDITSDTPIDFVFVDFIEGSILSILNSLQTEKVYTSNDTMRYSDLLSNAVLGVFAQEVWN</sequence>
<evidence type="ECO:0000256" key="1">
    <source>
        <dbReference type="SAM" id="MobiDB-lite"/>
    </source>
</evidence>
<dbReference type="InterPro" id="IPR036907">
    <property type="entry name" value="5'-Nucleotdase_C_sf"/>
</dbReference>
<evidence type="ECO:0000313" key="5">
    <source>
        <dbReference type="Proteomes" id="UP000629468"/>
    </source>
</evidence>
<dbReference type="OMA" id="QTIGNHE"/>
<dbReference type="InterPro" id="IPR006146">
    <property type="entry name" value="5'-Nucleotdase_CS"/>
</dbReference>
<dbReference type="Gene3D" id="3.60.21.10">
    <property type="match status" value="1"/>
</dbReference>
<gene>
    <name evidence="4" type="ORF">Agabi119p4_7515</name>
</gene>
<dbReference type="GO" id="GO:0046872">
    <property type="term" value="F:metal ion binding"/>
    <property type="evidence" value="ECO:0007669"/>
    <property type="project" value="InterPro"/>
</dbReference>
<accession>A0A8H7C7S1</accession>
<dbReference type="AlphaFoldDB" id="A0A8H7C7S1"/>
<feature type="signal peptide" evidence="2">
    <location>
        <begin position="1"/>
        <end position="20"/>
    </location>
</feature>
<dbReference type="SUPFAM" id="SSF56300">
    <property type="entry name" value="Metallo-dependent phosphatases"/>
    <property type="match status" value="1"/>
</dbReference>
<feature type="chain" id="PRO_5034781316" description="Putative 5'-nucleotidase C-terminal domain-containing protein" evidence="2">
    <location>
        <begin position="21"/>
        <end position="639"/>
    </location>
</feature>
<evidence type="ECO:0000313" key="4">
    <source>
        <dbReference type="EMBL" id="KAF7768272.1"/>
    </source>
</evidence>
<name>A0A8H7C7S1_AGABI</name>
<dbReference type="PIRSF" id="PIRSF017316">
    <property type="entry name" value="Pesterase_C1039"/>
    <property type="match status" value="1"/>
</dbReference>
<dbReference type="PROSITE" id="PS00785">
    <property type="entry name" value="5_NUCLEOTIDASE_1"/>
    <property type="match status" value="1"/>
</dbReference>
<dbReference type="Pfam" id="PF21953">
    <property type="entry name" value="NadN_nucleosid_C"/>
    <property type="match status" value="1"/>
</dbReference>
<evidence type="ECO:0000256" key="2">
    <source>
        <dbReference type="SAM" id="SignalP"/>
    </source>
</evidence>
<feature type="region of interest" description="Disordered" evidence="1">
    <location>
        <begin position="29"/>
        <end position="59"/>
    </location>
</feature>
<dbReference type="GO" id="GO:0005576">
    <property type="term" value="C:extracellular region"/>
    <property type="evidence" value="ECO:0007669"/>
    <property type="project" value="UniProtKB-ARBA"/>
</dbReference>
<dbReference type="Gene3D" id="3.90.780.10">
    <property type="entry name" value="5'-Nucleotidase, C-terminal domain"/>
    <property type="match status" value="2"/>
</dbReference>
<organism evidence="4 5">
    <name type="scientific">Agaricus bisporus var. burnettii</name>
    <dbReference type="NCBI Taxonomy" id="192524"/>
    <lineage>
        <taxon>Eukaryota</taxon>
        <taxon>Fungi</taxon>
        <taxon>Dikarya</taxon>
        <taxon>Basidiomycota</taxon>
        <taxon>Agaricomycotina</taxon>
        <taxon>Agaricomycetes</taxon>
        <taxon>Agaricomycetidae</taxon>
        <taxon>Agaricales</taxon>
        <taxon>Agaricineae</taxon>
        <taxon>Agaricaceae</taxon>
        <taxon>Agaricus</taxon>
    </lineage>
</organism>
<dbReference type="GO" id="GO:0000166">
    <property type="term" value="F:nucleotide binding"/>
    <property type="evidence" value="ECO:0007669"/>
    <property type="project" value="InterPro"/>
</dbReference>
<dbReference type="InterPro" id="IPR014485">
    <property type="entry name" value="Pesterase_C1039"/>
</dbReference>
<dbReference type="FunFam" id="3.60.21.10:FF:000043">
    <property type="entry name" value="Ser/Thr protein phosphatase family"/>
    <property type="match status" value="1"/>
</dbReference>
<dbReference type="CDD" id="cd07407">
    <property type="entry name" value="MPP_YHR202W_N"/>
    <property type="match status" value="1"/>
</dbReference>
<dbReference type="PANTHER" id="PTHR11575:SF22">
    <property type="entry name" value="ADL392WP"/>
    <property type="match status" value="1"/>
</dbReference>
<dbReference type="GO" id="GO:0016788">
    <property type="term" value="F:hydrolase activity, acting on ester bonds"/>
    <property type="evidence" value="ECO:0007669"/>
    <property type="project" value="InterPro"/>
</dbReference>
<protein>
    <recommendedName>
        <fullName evidence="3">Putative 5'-nucleotidase C-terminal domain-containing protein</fullName>
    </recommendedName>
</protein>
<reference evidence="4 5" key="1">
    <citation type="journal article" name="Sci. Rep.">
        <title>Telomere-to-telomere assembled and centromere annotated genomes of the two main subspecies of the button mushroom Agaricus bisporus reveal especially polymorphic chromosome ends.</title>
        <authorList>
            <person name="Sonnenberg A.S.M."/>
            <person name="Sedaghat-Telgerd N."/>
            <person name="Lavrijssen B."/>
            <person name="Ohm R.A."/>
            <person name="Hendrickx P.M."/>
            <person name="Scholtmeijer K."/>
            <person name="Baars J.J.P."/>
            <person name="van Peer A."/>
        </authorList>
    </citation>
    <scope>NUCLEOTIDE SEQUENCE [LARGE SCALE GENOMIC DNA]</scope>
    <source>
        <strain evidence="4 5">H119_p4</strain>
    </source>
</reference>
<comment type="caution">
    <text evidence="4">The sequence shown here is derived from an EMBL/GenBank/DDBJ whole genome shotgun (WGS) entry which is preliminary data.</text>
</comment>
<dbReference type="EMBL" id="JABXXO010000010">
    <property type="protein sequence ID" value="KAF7768272.1"/>
    <property type="molecule type" value="Genomic_DNA"/>
</dbReference>
<proteinExistence type="predicted"/>
<feature type="compositionally biased region" description="Basic and acidic residues" evidence="1">
    <location>
        <begin position="29"/>
        <end position="51"/>
    </location>
</feature>
<dbReference type="InterPro" id="IPR029052">
    <property type="entry name" value="Metallo-depent_PP-like"/>
</dbReference>
<dbReference type="PANTHER" id="PTHR11575">
    <property type="entry name" value="5'-NUCLEOTIDASE-RELATED"/>
    <property type="match status" value="1"/>
</dbReference>
<dbReference type="GO" id="GO:0005829">
    <property type="term" value="C:cytosol"/>
    <property type="evidence" value="ECO:0007669"/>
    <property type="project" value="TreeGrafter"/>
</dbReference>
<keyword evidence="2" id="KW-0732">Signal</keyword>
<feature type="domain" description="Putative 5'-nucleotidase C-terminal" evidence="3">
    <location>
        <begin position="395"/>
        <end position="601"/>
    </location>
</feature>